<evidence type="ECO:0000256" key="2">
    <source>
        <dbReference type="ARBA" id="ARBA00022481"/>
    </source>
</evidence>
<name>A0A0G0PML9_9BACT</name>
<evidence type="ECO:0000313" key="7">
    <source>
        <dbReference type="EMBL" id="KKQ90556.1"/>
    </source>
</evidence>
<dbReference type="PANTHER" id="PTHR30093">
    <property type="entry name" value="GENERAL SECRETION PATHWAY PROTEIN G"/>
    <property type="match status" value="1"/>
</dbReference>
<comment type="subcellular location">
    <subcellularLocation>
        <location evidence="1">Membrane</location>
        <topology evidence="1">Single-pass membrane protein</topology>
    </subcellularLocation>
</comment>
<dbReference type="NCBIfam" id="TIGR02532">
    <property type="entry name" value="IV_pilin_GFxxxE"/>
    <property type="match status" value="1"/>
</dbReference>
<evidence type="ECO:0000256" key="4">
    <source>
        <dbReference type="ARBA" id="ARBA00022989"/>
    </source>
</evidence>
<evidence type="ECO:0000313" key="8">
    <source>
        <dbReference type="Proteomes" id="UP000033934"/>
    </source>
</evidence>
<dbReference type="Proteomes" id="UP000033934">
    <property type="component" value="Unassembled WGS sequence"/>
</dbReference>
<keyword evidence="4 6" id="KW-1133">Transmembrane helix</keyword>
<comment type="caution">
    <text evidence="7">The sequence shown here is derived from an EMBL/GenBank/DDBJ whole genome shotgun (WGS) entry which is preliminary data.</text>
</comment>
<dbReference type="InterPro" id="IPR045584">
    <property type="entry name" value="Pilin-like"/>
</dbReference>
<dbReference type="GO" id="GO:0015627">
    <property type="term" value="C:type II protein secretion system complex"/>
    <property type="evidence" value="ECO:0007669"/>
    <property type="project" value="InterPro"/>
</dbReference>
<keyword evidence="2" id="KW-0488">Methylation</keyword>
<accession>A0A0G0PML9</accession>
<dbReference type="PRINTS" id="PR00813">
    <property type="entry name" value="BCTERIALGSPG"/>
</dbReference>
<evidence type="ECO:0000256" key="6">
    <source>
        <dbReference type="SAM" id="Phobius"/>
    </source>
</evidence>
<keyword evidence="3 6" id="KW-0812">Transmembrane</keyword>
<gene>
    <name evidence="7" type="ORF">UT11_C0003G0010</name>
</gene>
<dbReference type="PANTHER" id="PTHR30093:SF44">
    <property type="entry name" value="TYPE II SECRETION SYSTEM CORE PROTEIN G"/>
    <property type="match status" value="1"/>
</dbReference>
<feature type="transmembrane region" description="Helical" evidence="6">
    <location>
        <begin position="7"/>
        <end position="31"/>
    </location>
</feature>
<dbReference type="SUPFAM" id="SSF54523">
    <property type="entry name" value="Pili subunits"/>
    <property type="match status" value="1"/>
</dbReference>
<dbReference type="Gene3D" id="3.30.700.10">
    <property type="entry name" value="Glycoprotein, Type 4 Pilin"/>
    <property type="match status" value="1"/>
</dbReference>
<protein>
    <submittedName>
        <fullName evidence="7">Tfp pilus assembly protein, major pilin PilA</fullName>
    </submittedName>
</protein>
<organism evidence="7 8">
    <name type="scientific">Berkelbacteria bacterium GW2011_GWA2_38_9</name>
    <dbReference type="NCBI Taxonomy" id="1618334"/>
    <lineage>
        <taxon>Bacteria</taxon>
        <taxon>Candidatus Berkelbacteria</taxon>
    </lineage>
</organism>
<dbReference type="GO" id="GO:0016020">
    <property type="term" value="C:membrane"/>
    <property type="evidence" value="ECO:0007669"/>
    <property type="project" value="UniProtKB-SubCell"/>
</dbReference>
<reference evidence="7 8" key="1">
    <citation type="journal article" date="2015" name="Nature">
        <title>rRNA introns, odd ribosomes, and small enigmatic genomes across a large radiation of phyla.</title>
        <authorList>
            <person name="Brown C.T."/>
            <person name="Hug L.A."/>
            <person name="Thomas B.C."/>
            <person name="Sharon I."/>
            <person name="Castelle C.J."/>
            <person name="Singh A."/>
            <person name="Wilkins M.J."/>
            <person name="Williams K.H."/>
            <person name="Banfield J.F."/>
        </authorList>
    </citation>
    <scope>NUCLEOTIDE SEQUENCE [LARGE SCALE GENOMIC DNA]</scope>
</reference>
<evidence type="ECO:0000256" key="1">
    <source>
        <dbReference type="ARBA" id="ARBA00004167"/>
    </source>
</evidence>
<dbReference type="InterPro" id="IPR012902">
    <property type="entry name" value="N_methyl_site"/>
</dbReference>
<dbReference type="InterPro" id="IPR000983">
    <property type="entry name" value="Bac_GSPG_pilin"/>
</dbReference>
<keyword evidence="5 6" id="KW-0472">Membrane</keyword>
<evidence type="ECO:0000256" key="5">
    <source>
        <dbReference type="ARBA" id="ARBA00023136"/>
    </source>
</evidence>
<evidence type="ECO:0000256" key="3">
    <source>
        <dbReference type="ARBA" id="ARBA00022692"/>
    </source>
</evidence>
<dbReference type="PROSITE" id="PS00409">
    <property type="entry name" value="PROKAR_NTER_METHYL"/>
    <property type="match status" value="1"/>
</dbReference>
<dbReference type="AlphaFoldDB" id="A0A0G0PML9"/>
<dbReference type="Pfam" id="PF07963">
    <property type="entry name" value="N_methyl"/>
    <property type="match status" value="1"/>
</dbReference>
<proteinExistence type="predicted"/>
<sequence>MTKVHKGFTLIELVVVVAIVGLLATAATITYSKSQAKARDTRRAEDLAVIKDALKMYYQQHYSYPHEDDSCSISINGITGAFDSSNCDGRGDWIGDSGQYLDIYTGLVTNGFIKSMPKDPINDFDYEYFYEPFGPTLDGSTIDDCSATDTECVNVLVGARMELPNNGGSGLCFTDKENLDPVGQNLWQNWCDNL</sequence>
<dbReference type="EMBL" id="LBVO01000003">
    <property type="protein sequence ID" value="KKQ90556.1"/>
    <property type="molecule type" value="Genomic_DNA"/>
</dbReference>
<dbReference type="GO" id="GO:0015628">
    <property type="term" value="P:protein secretion by the type II secretion system"/>
    <property type="evidence" value="ECO:0007669"/>
    <property type="project" value="InterPro"/>
</dbReference>